<evidence type="ECO:0000313" key="1">
    <source>
        <dbReference type="EMBL" id="MFD1020044.1"/>
    </source>
</evidence>
<proteinExistence type="predicted"/>
<reference evidence="2" key="1">
    <citation type="journal article" date="2019" name="Int. J. Syst. Evol. Microbiol.">
        <title>The Global Catalogue of Microorganisms (GCM) 10K type strain sequencing project: providing services to taxonomists for standard genome sequencing and annotation.</title>
        <authorList>
            <consortium name="The Broad Institute Genomics Platform"/>
            <consortium name="The Broad Institute Genome Sequencing Center for Infectious Disease"/>
            <person name="Wu L."/>
            <person name="Ma J."/>
        </authorList>
    </citation>
    <scope>NUCLEOTIDE SEQUENCE [LARGE SCALE GENOMIC DNA]</scope>
    <source>
        <strain evidence="2">CCUG 56607</strain>
    </source>
</reference>
<dbReference type="Proteomes" id="UP001596990">
    <property type="component" value="Unassembled WGS sequence"/>
</dbReference>
<dbReference type="SUPFAM" id="SSF140500">
    <property type="entry name" value="BAS1536-like"/>
    <property type="match status" value="1"/>
</dbReference>
<name>A0ABW3L3H5_9BACI</name>
<sequence>MNHSSDKKMNVERLRKRMYELSKTKADYQEILKASEELDHALNELHNSTKPKKP</sequence>
<dbReference type="Pfam" id="PF09388">
    <property type="entry name" value="SpoOE-like"/>
    <property type="match status" value="1"/>
</dbReference>
<dbReference type="EMBL" id="JBHTKL010000005">
    <property type="protein sequence ID" value="MFD1020044.1"/>
    <property type="molecule type" value="Genomic_DNA"/>
</dbReference>
<dbReference type="RefSeq" id="WP_386060954.1">
    <property type="nucleotide sequence ID" value="NZ_JBHTKL010000005.1"/>
</dbReference>
<dbReference type="InterPro" id="IPR036638">
    <property type="entry name" value="HLH_DNA-bd_sf"/>
</dbReference>
<protein>
    <submittedName>
        <fullName evidence="1">Aspartyl-phosphate phosphatase Spo0E family protein</fullName>
    </submittedName>
</protein>
<gene>
    <name evidence="1" type="ORF">ACFQ2J_12735</name>
</gene>
<comment type="caution">
    <text evidence="1">The sequence shown here is derived from an EMBL/GenBank/DDBJ whole genome shotgun (WGS) entry which is preliminary data.</text>
</comment>
<accession>A0ABW3L3H5</accession>
<dbReference type="Gene3D" id="4.10.280.10">
    <property type="entry name" value="Helix-loop-helix DNA-binding domain"/>
    <property type="match status" value="1"/>
</dbReference>
<organism evidence="1 2">
    <name type="scientific">Thalassobacillus hwangdonensis</name>
    <dbReference type="NCBI Taxonomy" id="546108"/>
    <lineage>
        <taxon>Bacteria</taxon>
        <taxon>Bacillati</taxon>
        <taxon>Bacillota</taxon>
        <taxon>Bacilli</taxon>
        <taxon>Bacillales</taxon>
        <taxon>Bacillaceae</taxon>
        <taxon>Thalassobacillus</taxon>
    </lineage>
</organism>
<keyword evidence="2" id="KW-1185">Reference proteome</keyword>
<dbReference type="InterPro" id="IPR018540">
    <property type="entry name" value="Spo0E-like"/>
</dbReference>
<dbReference type="InterPro" id="IPR037208">
    <property type="entry name" value="Spo0E-like_sf"/>
</dbReference>
<evidence type="ECO:0000313" key="2">
    <source>
        <dbReference type="Proteomes" id="UP001596990"/>
    </source>
</evidence>